<dbReference type="AlphaFoldDB" id="A0A1T4V9P3"/>
<evidence type="ECO:0000313" key="2">
    <source>
        <dbReference type="EMBL" id="SKA61653.1"/>
    </source>
</evidence>
<dbReference type="OrthoDB" id="9785345at2"/>
<dbReference type="InterPro" id="IPR011105">
    <property type="entry name" value="Cell_wall_hydrolase_SleB"/>
</dbReference>
<dbReference type="InterPro" id="IPR042047">
    <property type="entry name" value="SleB_dom1"/>
</dbReference>
<name>A0A1T4V9P3_9FIRM</name>
<keyword evidence="3" id="KW-1185">Reference proteome</keyword>
<dbReference type="Gene3D" id="1.10.10.2520">
    <property type="entry name" value="Cell wall hydrolase SleB, domain 1"/>
    <property type="match status" value="1"/>
</dbReference>
<keyword evidence="2" id="KW-0378">Hydrolase</keyword>
<reference evidence="2 3" key="1">
    <citation type="submission" date="2017-02" db="EMBL/GenBank/DDBJ databases">
        <authorList>
            <person name="Peterson S.W."/>
        </authorList>
    </citation>
    <scope>NUCLEOTIDE SEQUENCE [LARGE SCALE GENOMIC DNA]</scope>
    <source>
        <strain evidence="2 3">ATCC 35992</strain>
    </source>
</reference>
<protein>
    <submittedName>
        <fullName evidence="2">Cell Wall Hydrolase</fullName>
    </submittedName>
</protein>
<dbReference type="Pfam" id="PF07486">
    <property type="entry name" value="Hydrolase_2"/>
    <property type="match status" value="1"/>
</dbReference>
<proteinExistence type="predicted"/>
<gene>
    <name evidence="2" type="ORF">SAMN02745111_00518</name>
</gene>
<feature type="domain" description="Cell wall hydrolase SleB" evidence="1">
    <location>
        <begin position="212"/>
        <end position="316"/>
    </location>
</feature>
<dbReference type="STRING" id="39495.SAMN02745111_00518"/>
<evidence type="ECO:0000313" key="3">
    <source>
        <dbReference type="Proteomes" id="UP000190814"/>
    </source>
</evidence>
<sequence>MNVKVKERNYKTILTYGNDYFIIKGINCEVMKKIRESIKTVGICMVACALVAQCNVTKVFADDFEISKMADEETVVGSSNVVERKTEDSKEVNGDDSIKMAKATKVGKVVNKVTDIKKVKKVIRVNQKINLNSVKCLKSKKMKNLKFNFKKNGLISVSKNGVVKANKVGVAIINVKEDGAVIAKVNIEVKESYKEEQLRLLSSIIFCEANTESYAGKKAVGIVVMNRMASSAYPSSMKAVVYQRGQFVPAHTGFLDRAYKMYDNGSIPKDCVKAAKDVLSGSRSVIIKGKEKSMKGYLFFSRYVPNKKLQIGAHQFK</sequence>
<accession>A0A1T4V9P3</accession>
<evidence type="ECO:0000259" key="1">
    <source>
        <dbReference type="Pfam" id="PF07486"/>
    </source>
</evidence>
<dbReference type="EMBL" id="FUXZ01000003">
    <property type="protein sequence ID" value="SKA61653.1"/>
    <property type="molecule type" value="Genomic_DNA"/>
</dbReference>
<organism evidence="2 3">
    <name type="scientific">Eubacterium uniforme</name>
    <dbReference type="NCBI Taxonomy" id="39495"/>
    <lineage>
        <taxon>Bacteria</taxon>
        <taxon>Bacillati</taxon>
        <taxon>Bacillota</taxon>
        <taxon>Clostridia</taxon>
        <taxon>Eubacteriales</taxon>
        <taxon>Eubacteriaceae</taxon>
        <taxon>Eubacterium</taxon>
    </lineage>
</organism>
<dbReference type="Proteomes" id="UP000190814">
    <property type="component" value="Unassembled WGS sequence"/>
</dbReference>
<dbReference type="RefSeq" id="WP_078765407.1">
    <property type="nucleotide sequence ID" value="NZ_FUXZ01000003.1"/>
</dbReference>
<dbReference type="GO" id="GO:0016787">
    <property type="term" value="F:hydrolase activity"/>
    <property type="evidence" value="ECO:0007669"/>
    <property type="project" value="UniProtKB-KW"/>
</dbReference>